<evidence type="ECO:0000256" key="11">
    <source>
        <dbReference type="SAM" id="Phobius"/>
    </source>
</evidence>
<dbReference type="PROSITE" id="PS50109">
    <property type="entry name" value="HIS_KIN"/>
    <property type="match status" value="1"/>
</dbReference>
<dbReference type="PROSITE" id="PS50885">
    <property type="entry name" value="HAMP"/>
    <property type="match status" value="1"/>
</dbReference>
<dbReference type="Pfam" id="PF00512">
    <property type="entry name" value="HisKA"/>
    <property type="match status" value="1"/>
</dbReference>
<keyword evidence="5" id="KW-0597">Phosphoprotein</keyword>
<evidence type="ECO:0000256" key="3">
    <source>
        <dbReference type="ARBA" id="ARBA00012438"/>
    </source>
</evidence>
<dbReference type="EMBL" id="MLJW01000543">
    <property type="protein sequence ID" value="OIQ85455.1"/>
    <property type="molecule type" value="Genomic_DNA"/>
</dbReference>
<dbReference type="InterPro" id="IPR003594">
    <property type="entry name" value="HATPase_dom"/>
</dbReference>
<dbReference type="Pfam" id="PF02518">
    <property type="entry name" value="HATPase_c"/>
    <property type="match status" value="1"/>
</dbReference>
<keyword evidence="11" id="KW-0472">Membrane</keyword>
<dbReference type="Gene3D" id="1.10.287.130">
    <property type="match status" value="1"/>
</dbReference>
<evidence type="ECO:0000259" key="12">
    <source>
        <dbReference type="PROSITE" id="PS50109"/>
    </source>
</evidence>
<comment type="caution">
    <text evidence="14">The sequence shown here is derived from an EMBL/GenBank/DDBJ whole genome shotgun (WGS) entry which is preliminary data.</text>
</comment>
<keyword evidence="4" id="KW-1003">Cell membrane</keyword>
<protein>
    <recommendedName>
        <fullName evidence="3">histidine kinase</fullName>
        <ecNumber evidence="3">2.7.13.3</ecNumber>
    </recommendedName>
</protein>
<dbReference type="PRINTS" id="PR00344">
    <property type="entry name" value="BCTRLSENSOR"/>
</dbReference>
<dbReference type="SMART" id="SM00388">
    <property type="entry name" value="HisKA"/>
    <property type="match status" value="1"/>
</dbReference>
<accession>A0A1J5R044</accession>
<keyword evidence="6 14" id="KW-0808">Transferase</keyword>
<evidence type="ECO:0000256" key="8">
    <source>
        <dbReference type="ARBA" id="ARBA00022777"/>
    </source>
</evidence>
<dbReference type="PANTHER" id="PTHR44936:SF10">
    <property type="entry name" value="SENSOR PROTEIN RSTB"/>
    <property type="match status" value="1"/>
</dbReference>
<evidence type="ECO:0000256" key="10">
    <source>
        <dbReference type="SAM" id="MobiDB-lite"/>
    </source>
</evidence>
<dbReference type="InterPro" id="IPR050980">
    <property type="entry name" value="2C_sensor_his_kinase"/>
</dbReference>
<keyword evidence="11" id="KW-1133">Transmembrane helix</keyword>
<dbReference type="InterPro" id="IPR003660">
    <property type="entry name" value="HAMP_dom"/>
</dbReference>
<reference evidence="14" key="1">
    <citation type="submission" date="2016-10" db="EMBL/GenBank/DDBJ databases">
        <title>Sequence of Gallionella enrichment culture.</title>
        <authorList>
            <person name="Poehlein A."/>
            <person name="Muehling M."/>
            <person name="Daniel R."/>
        </authorList>
    </citation>
    <scope>NUCLEOTIDE SEQUENCE</scope>
</reference>
<feature type="region of interest" description="Disordered" evidence="10">
    <location>
        <begin position="130"/>
        <end position="150"/>
    </location>
</feature>
<feature type="transmembrane region" description="Helical" evidence="11">
    <location>
        <begin position="22"/>
        <end position="43"/>
    </location>
</feature>
<dbReference type="InterPro" id="IPR005467">
    <property type="entry name" value="His_kinase_dom"/>
</dbReference>
<dbReference type="SUPFAM" id="SSF47384">
    <property type="entry name" value="Homodimeric domain of signal transducing histidine kinase"/>
    <property type="match status" value="1"/>
</dbReference>
<dbReference type="CDD" id="cd00082">
    <property type="entry name" value="HisKA"/>
    <property type="match status" value="1"/>
</dbReference>
<proteinExistence type="predicted"/>
<dbReference type="EC" id="2.7.13.3" evidence="3"/>
<feature type="domain" description="Histidine kinase" evidence="12">
    <location>
        <begin position="394"/>
        <end position="601"/>
    </location>
</feature>
<evidence type="ECO:0000256" key="4">
    <source>
        <dbReference type="ARBA" id="ARBA00022475"/>
    </source>
</evidence>
<gene>
    <name evidence="14" type="primary">zraS_27</name>
    <name evidence="14" type="ORF">GALL_327120</name>
</gene>
<dbReference type="Gene3D" id="6.10.340.10">
    <property type="match status" value="1"/>
</dbReference>
<keyword evidence="8" id="KW-0418">Kinase</keyword>
<evidence type="ECO:0000256" key="2">
    <source>
        <dbReference type="ARBA" id="ARBA00004651"/>
    </source>
</evidence>
<dbReference type="InterPro" id="IPR004358">
    <property type="entry name" value="Sig_transdc_His_kin-like_C"/>
</dbReference>
<dbReference type="Gene3D" id="3.30.565.10">
    <property type="entry name" value="Histidine kinase-like ATPase, C-terminal domain"/>
    <property type="match status" value="1"/>
</dbReference>
<keyword evidence="7" id="KW-0547">Nucleotide-binding</keyword>
<evidence type="ECO:0000256" key="5">
    <source>
        <dbReference type="ARBA" id="ARBA00022553"/>
    </source>
</evidence>
<organism evidence="14">
    <name type="scientific">mine drainage metagenome</name>
    <dbReference type="NCBI Taxonomy" id="410659"/>
    <lineage>
        <taxon>unclassified sequences</taxon>
        <taxon>metagenomes</taxon>
        <taxon>ecological metagenomes</taxon>
    </lineage>
</organism>
<name>A0A1J5R044_9ZZZZ</name>
<keyword evidence="11" id="KW-0812">Transmembrane</keyword>
<sequence length="603" mass="65646">MDCAIYLSHHLRSISALSIRKTLLIAFLLASLLPSMLLTYLTFRVTGEAMRGEIKQGLQVQAATVSQDIDKMLFERLQNAQTWRQLEVTQDIRVKDIDKRLSNFLAELKTGYRDVYLELFCTDRSGRIVASSDPSRIGSRESRAEDISSGGNLDSPIRLETLQLTGPDNAAVLPIAAAVPSMFDSGQLGELYLLFNWAQIYHILDLAARSGHALALVDRDGRIIAASAELRSHGAMLQTIPAAWMRGGKKGVGTFDGAPLHLGEVMVGFDRSPGFQQFPGFNWTTLVIENSQQAYIPVRQMAMIFLLLLALTSAFAVGFSMLVAGRIARPITALTAFTRRFMQDKMLPQAPPPSGGEVGELIEAFVQTVRDLDQSRGDLVRASKLAVLGELAAVMAHEIRTPIGILRSSAQMLAREPDLGNEARELTGFIESETERLNRLVSTLLDSARPRAPKLQPTDLESVLRHSADLLAAQADKKDIRIDLSLGAPHALVEVDDEQMTQVLLNLLLNALQILPHGGRVAISTRQEAGRLVVDIADDGPGIPPQELSRVFDPFFTKRDGGVGLGLAVVQQIVSAHGGEIHAGQSPLGGALFTITLPLKDQP</sequence>
<dbReference type="GO" id="GO:0000155">
    <property type="term" value="F:phosphorelay sensor kinase activity"/>
    <property type="evidence" value="ECO:0007669"/>
    <property type="project" value="InterPro"/>
</dbReference>
<dbReference type="GO" id="GO:0005886">
    <property type="term" value="C:plasma membrane"/>
    <property type="evidence" value="ECO:0007669"/>
    <property type="project" value="UniProtKB-SubCell"/>
</dbReference>
<dbReference type="GO" id="GO:0005524">
    <property type="term" value="F:ATP binding"/>
    <property type="evidence" value="ECO:0007669"/>
    <property type="project" value="UniProtKB-KW"/>
</dbReference>
<evidence type="ECO:0000256" key="9">
    <source>
        <dbReference type="ARBA" id="ARBA00022840"/>
    </source>
</evidence>
<feature type="transmembrane region" description="Helical" evidence="11">
    <location>
        <begin position="301"/>
        <end position="324"/>
    </location>
</feature>
<evidence type="ECO:0000313" key="14">
    <source>
        <dbReference type="EMBL" id="OIQ85455.1"/>
    </source>
</evidence>
<evidence type="ECO:0000259" key="13">
    <source>
        <dbReference type="PROSITE" id="PS50885"/>
    </source>
</evidence>
<comment type="subcellular location">
    <subcellularLocation>
        <location evidence="2">Cell membrane</location>
        <topology evidence="2">Multi-pass membrane protein</topology>
    </subcellularLocation>
</comment>
<feature type="domain" description="HAMP" evidence="13">
    <location>
        <begin position="325"/>
        <end position="377"/>
    </location>
</feature>
<dbReference type="InterPro" id="IPR036097">
    <property type="entry name" value="HisK_dim/P_sf"/>
</dbReference>
<dbReference type="CDD" id="cd00075">
    <property type="entry name" value="HATPase"/>
    <property type="match status" value="1"/>
</dbReference>
<dbReference type="InterPro" id="IPR003661">
    <property type="entry name" value="HisK_dim/P_dom"/>
</dbReference>
<keyword evidence="9" id="KW-0067">ATP-binding</keyword>
<dbReference type="InterPro" id="IPR036890">
    <property type="entry name" value="HATPase_C_sf"/>
</dbReference>
<comment type="catalytic activity">
    <reaction evidence="1">
        <text>ATP + protein L-histidine = ADP + protein N-phospho-L-histidine.</text>
        <dbReference type="EC" id="2.7.13.3"/>
    </reaction>
</comment>
<evidence type="ECO:0000256" key="7">
    <source>
        <dbReference type="ARBA" id="ARBA00022741"/>
    </source>
</evidence>
<evidence type="ECO:0000256" key="1">
    <source>
        <dbReference type="ARBA" id="ARBA00000085"/>
    </source>
</evidence>
<dbReference type="SUPFAM" id="SSF55874">
    <property type="entry name" value="ATPase domain of HSP90 chaperone/DNA topoisomerase II/histidine kinase"/>
    <property type="match status" value="1"/>
</dbReference>
<dbReference type="PANTHER" id="PTHR44936">
    <property type="entry name" value="SENSOR PROTEIN CREC"/>
    <property type="match status" value="1"/>
</dbReference>
<evidence type="ECO:0000256" key="6">
    <source>
        <dbReference type="ARBA" id="ARBA00022679"/>
    </source>
</evidence>
<dbReference type="SMART" id="SM00387">
    <property type="entry name" value="HATPase_c"/>
    <property type="match status" value="1"/>
</dbReference>
<dbReference type="AlphaFoldDB" id="A0A1J5R044"/>